<reference evidence="3" key="1">
    <citation type="submission" date="2022-09" db="EMBL/GenBank/DDBJ databases">
        <authorList>
            <person name="Yuan C."/>
            <person name="Ke Z."/>
        </authorList>
    </citation>
    <scope>NUCLEOTIDE SEQUENCE</scope>
    <source>
        <strain evidence="3">LB-8</strain>
    </source>
</reference>
<accession>A0A9X3B692</accession>
<dbReference type="EMBL" id="JAOTIF010000001">
    <property type="protein sequence ID" value="MCU7547670.1"/>
    <property type="molecule type" value="Genomic_DNA"/>
</dbReference>
<dbReference type="Gene3D" id="1.20.144.10">
    <property type="entry name" value="Phosphatidic acid phosphatase type 2/haloperoxidase"/>
    <property type="match status" value="1"/>
</dbReference>
<protein>
    <submittedName>
        <fullName evidence="3">Phosphatase PAP2 family protein</fullName>
    </submittedName>
</protein>
<proteinExistence type="predicted"/>
<dbReference type="Pfam" id="PF01569">
    <property type="entry name" value="PAP2"/>
    <property type="match status" value="1"/>
</dbReference>
<dbReference type="SMART" id="SM00014">
    <property type="entry name" value="acidPPc"/>
    <property type="match status" value="1"/>
</dbReference>
<evidence type="ECO:0000313" key="3">
    <source>
        <dbReference type="EMBL" id="MCU7547670.1"/>
    </source>
</evidence>
<dbReference type="PANTHER" id="PTHR14969:SF13">
    <property type="entry name" value="AT30094P"/>
    <property type="match status" value="1"/>
</dbReference>
<feature type="signal peptide" evidence="1">
    <location>
        <begin position="1"/>
        <end position="23"/>
    </location>
</feature>
<dbReference type="PANTHER" id="PTHR14969">
    <property type="entry name" value="SPHINGOSINE-1-PHOSPHATE PHOSPHOHYDROLASE"/>
    <property type="match status" value="1"/>
</dbReference>
<keyword evidence="1" id="KW-0732">Signal</keyword>
<sequence>MLRTLLCLFVTVGLICPAASVWAQQKDLSSTSVQIDSTLIERSSSSLVNNSVSHLISDTSLNVAGDSAKTITKAPIVSKPISLKAVLIPTAMIGYGAFALSNKELKSVNLAVRKGLWEDRNNGNGKPLHIDNFSLMAPAVAVYVLNAAGVKGKNNFIDRSLLYGMSNLIGTGIVSSVKRLSDEIRPDSSNYLSFPSGHTTRAFIAAEFMRQEYKHLSPWYGIAGYAVAAGTGFLRMYNNKHWLNDVIAGAGVGILSTRISYWLYPKMKNLFVKEGKEKSSHTMIMPTYQNGAIGLGMVHSF</sequence>
<dbReference type="AlphaFoldDB" id="A0A9X3B692"/>
<organism evidence="3 4">
    <name type="scientific">Paraflavisolibacter caeni</name>
    <dbReference type="NCBI Taxonomy" id="2982496"/>
    <lineage>
        <taxon>Bacteria</taxon>
        <taxon>Pseudomonadati</taxon>
        <taxon>Bacteroidota</taxon>
        <taxon>Chitinophagia</taxon>
        <taxon>Chitinophagales</taxon>
        <taxon>Chitinophagaceae</taxon>
        <taxon>Paraflavisolibacter</taxon>
    </lineage>
</organism>
<gene>
    <name evidence="3" type="ORF">OCK74_01030</name>
</gene>
<dbReference type="RefSeq" id="WP_279295116.1">
    <property type="nucleotide sequence ID" value="NZ_JAOTIF010000001.1"/>
</dbReference>
<evidence type="ECO:0000313" key="4">
    <source>
        <dbReference type="Proteomes" id="UP001155483"/>
    </source>
</evidence>
<dbReference type="InterPro" id="IPR036938">
    <property type="entry name" value="PAP2/HPO_sf"/>
</dbReference>
<dbReference type="Proteomes" id="UP001155483">
    <property type="component" value="Unassembled WGS sequence"/>
</dbReference>
<name>A0A9X3B692_9BACT</name>
<reference evidence="3" key="2">
    <citation type="submission" date="2023-04" db="EMBL/GenBank/DDBJ databases">
        <title>Paracnuella aquatica gen. nov., sp. nov., a member of the family Chitinophagaceae isolated from a hot spring.</title>
        <authorList>
            <person name="Wang C."/>
        </authorList>
    </citation>
    <scope>NUCLEOTIDE SEQUENCE</scope>
    <source>
        <strain evidence="3">LB-8</strain>
    </source>
</reference>
<dbReference type="CDD" id="cd03394">
    <property type="entry name" value="PAP2_like_5"/>
    <property type="match status" value="1"/>
</dbReference>
<keyword evidence="4" id="KW-1185">Reference proteome</keyword>
<evidence type="ECO:0000259" key="2">
    <source>
        <dbReference type="SMART" id="SM00014"/>
    </source>
</evidence>
<evidence type="ECO:0000256" key="1">
    <source>
        <dbReference type="SAM" id="SignalP"/>
    </source>
</evidence>
<feature type="chain" id="PRO_5040815620" evidence="1">
    <location>
        <begin position="24"/>
        <end position="301"/>
    </location>
</feature>
<dbReference type="SUPFAM" id="SSF48317">
    <property type="entry name" value="Acid phosphatase/Vanadium-dependent haloperoxidase"/>
    <property type="match status" value="1"/>
</dbReference>
<comment type="caution">
    <text evidence="3">The sequence shown here is derived from an EMBL/GenBank/DDBJ whole genome shotgun (WGS) entry which is preliminary data.</text>
</comment>
<dbReference type="InterPro" id="IPR000326">
    <property type="entry name" value="PAP2/HPO"/>
</dbReference>
<feature type="domain" description="Phosphatidic acid phosphatase type 2/haloperoxidase" evidence="2">
    <location>
        <begin position="157"/>
        <end position="261"/>
    </location>
</feature>